<sequence length="257" mass="28276">MPRASRLIPNMDGPVKLTRLGDYPVHLRHFKNLDVLVGNQPGIATHSQDLGWDKPICTISNFARQVTPVPVSRGALDTPEDAFVISSAGRFVNRKGMDFLIRAAARVPNAYLWLIGEGKERDALEALAQSEGIAERTRFIGWVDEPIHYIAASDVFGITSRHEPLGNVVLEAWQAKVPVVATRSEGPSWYIVDGRNGVLTDIDDLDPFVAGLQKIKDDPAFGAKMVEGGSAPRNVSTTLRQWLLDFRLGFLRLVLVG</sequence>
<dbReference type="CDD" id="cd03811">
    <property type="entry name" value="GT4_GT28_WabH-like"/>
    <property type="match status" value="1"/>
</dbReference>
<keyword evidence="3" id="KW-1185">Reference proteome</keyword>
<evidence type="ECO:0000313" key="3">
    <source>
        <dbReference type="Proteomes" id="UP000004688"/>
    </source>
</evidence>
<dbReference type="InterPro" id="IPR001296">
    <property type="entry name" value="Glyco_trans_1"/>
</dbReference>
<keyword evidence="2" id="KW-0808">Transferase</keyword>
<accession>M9RH41</accession>
<evidence type="ECO:0000259" key="1">
    <source>
        <dbReference type="Pfam" id="PF00534"/>
    </source>
</evidence>
<dbReference type="eggNOG" id="COG0438">
    <property type="taxonomic scope" value="Bacteria"/>
</dbReference>
<feature type="domain" description="Glycosyl transferase family 1" evidence="1">
    <location>
        <begin position="73"/>
        <end position="227"/>
    </location>
</feature>
<dbReference type="EMBL" id="CP003742">
    <property type="protein sequence ID" value="AGI71078.1"/>
    <property type="molecule type" value="Genomic_DNA"/>
</dbReference>
<evidence type="ECO:0000313" key="2">
    <source>
        <dbReference type="EMBL" id="AGI71078.1"/>
    </source>
</evidence>
<dbReference type="STRING" id="391616.OA238_c08670"/>
<reference evidence="2 3" key="1">
    <citation type="journal article" date="2013" name="PLoS ONE">
        <title>Poles Apart: Arctic and Antarctic Octadecabacter strains Share High Genome Plasticity and a New Type of Xanthorhodopsin.</title>
        <authorList>
            <person name="Vollmers J."/>
            <person name="Voget S."/>
            <person name="Dietrich S."/>
            <person name="Gollnow K."/>
            <person name="Smits M."/>
            <person name="Meyer K."/>
            <person name="Brinkhoff T."/>
            <person name="Simon M."/>
            <person name="Daniel R."/>
        </authorList>
    </citation>
    <scope>NUCLEOTIDE SEQUENCE [LARGE SCALE GENOMIC DNA]</scope>
    <source>
        <strain evidence="2 3">238</strain>
    </source>
</reference>
<dbReference type="HOGENOM" id="CLU_1081136_0_0_5"/>
<name>M9RH41_9RHOB</name>
<protein>
    <submittedName>
        <fullName evidence="2">Lipopolysaccharide core biosynthesis glycosyltransferase</fullName>
    </submittedName>
</protein>
<dbReference type="AlphaFoldDB" id="M9RH41"/>
<dbReference type="GO" id="GO:0016757">
    <property type="term" value="F:glycosyltransferase activity"/>
    <property type="evidence" value="ECO:0007669"/>
    <property type="project" value="InterPro"/>
</dbReference>
<dbReference type="Gene3D" id="3.40.50.2000">
    <property type="entry name" value="Glycogen Phosphorylase B"/>
    <property type="match status" value="2"/>
</dbReference>
<organism evidence="2 3">
    <name type="scientific">Octadecabacter arcticus 238</name>
    <dbReference type="NCBI Taxonomy" id="391616"/>
    <lineage>
        <taxon>Bacteria</taxon>
        <taxon>Pseudomonadati</taxon>
        <taxon>Pseudomonadota</taxon>
        <taxon>Alphaproteobacteria</taxon>
        <taxon>Rhodobacterales</taxon>
        <taxon>Roseobacteraceae</taxon>
        <taxon>Octadecabacter</taxon>
    </lineage>
</organism>
<dbReference type="Pfam" id="PF00534">
    <property type="entry name" value="Glycos_transf_1"/>
    <property type="match status" value="1"/>
</dbReference>
<dbReference type="PANTHER" id="PTHR12526:SF625">
    <property type="entry name" value="PHOSPHATIDYLINOSITOL GLYCAN-CLASS A"/>
    <property type="match status" value="1"/>
</dbReference>
<dbReference type="KEGG" id="oar:OA238_c08670"/>
<gene>
    <name evidence="2" type="ORF">OA238_c08670</name>
</gene>
<dbReference type="SUPFAM" id="SSF53756">
    <property type="entry name" value="UDP-Glycosyltransferase/glycogen phosphorylase"/>
    <property type="match status" value="1"/>
</dbReference>
<dbReference type="PANTHER" id="PTHR12526">
    <property type="entry name" value="GLYCOSYLTRANSFERASE"/>
    <property type="match status" value="1"/>
</dbReference>
<dbReference type="Proteomes" id="UP000004688">
    <property type="component" value="Chromosome"/>
</dbReference>
<proteinExistence type="predicted"/>